<reference evidence="2 3" key="1">
    <citation type="journal article" date="2018" name="IMA Fungus">
        <title>IMA Genome-F 9: Draft genome sequence of Annulohypoxylon stygium, Aspergillus mulundensis, Berkeleyomyces basicola (syn. Thielaviopsis basicola), Ceratocystis smalleyi, two Cercospora beticola strains, Coleophoma cylindrospora, Fusarium fracticaudum, Phialophora cf. hyalina, and Morchella septimelata.</title>
        <authorList>
            <person name="Wingfield B.D."/>
            <person name="Bills G.F."/>
            <person name="Dong Y."/>
            <person name="Huang W."/>
            <person name="Nel W.J."/>
            <person name="Swalarsk-Parry B.S."/>
            <person name="Vaghefi N."/>
            <person name="Wilken P.M."/>
            <person name="An Z."/>
            <person name="de Beer Z.W."/>
            <person name="De Vos L."/>
            <person name="Chen L."/>
            <person name="Duong T.A."/>
            <person name="Gao Y."/>
            <person name="Hammerbacher A."/>
            <person name="Kikkert J.R."/>
            <person name="Li Y."/>
            <person name="Li H."/>
            <person name="Li K."/>
            <person name="Li Q."/>
            <person name="Liu X."/>
            <person name="Ma X."/>
            <person name="Naidoo K."/>
            <person name="Pethybridge S.J."/>
            <person name="Sun J."/>
            <person name="Steenkamp E.T."/>
            <person name="van der Nest M.A."/>
            <person name="van Wyk S."/>
            <person name="Wingfield M.J."/>
            <person name="Xiong C."/>
            <person name="Yue Q."/>
            <person name="Zhang X."/>
        </authorList>
    </citation>
    <scope>NUCLEOTIDE SEQUENCE [LARGE SCALE GENOMIC DNA]</scope>
    <source>
        <strain evidence="2 3">BP6252</strain>
    </source>
</reference>
<accession>A0A3D8RAV0</accession>
<keyword evidence="1" id="KW-0472">Membrane</keyword>
<feature type="transmembrane region" description="Helical" evidence="1">
    <location>
        <begin position="276"/>
        <end position="297"/>
    </location>
</feature>
<gene>
    <name evidence="2" type="ORF">BP6252_07673</name>
</gene>
<name>A0A3D8RAV0_9HELO</name>
<keyword evidence="1" id="KW-0812">Transmembrane</keyword>
<organism evidence="2 3">
    <name type="scientific">Coleophoma cylindrospora</name>
    <dbReference type="NCBI Taxonomy" id="1849047"/>
    <lineage>
        <taxon>Eukaryota</taxon>
        <taxon>Fungi</taxon>
        <taxon>Dikarya</taxon>
        <taxon>Ascomycota</taxon>
        <taxon>Pezizomycotina</taxon>
        <taxon>Leotiomycetes</taxon>
        <taxon>Helotiales</taxon>
        <taxon>Dermateaceae</taxon>
        <taxon>Coleophoma</taxon>
    </lineage>
</organism>
<proteinExistence type="predicted"/>
<evidence type="ECO:0000256" key="1">
    <source>
        <dbReference type="SAM" id="Phobius"/>
    </source>
</evidence>
<sequence length="326" mass="34679">MPTTRSSKDAAPFSAPTRISKLPGPLRFPLLVTLSLTLSSLLYSLSAQFLDTEGDLAAVSRRLDQWWEVGALLGWRACELSLAWWGGYDGYDLAALSALTHGPPLYLLGTFYGVSNATILSSLLIDTITAALPLHLLRPLSPAHASTSPLPAEEKDIISSISIQILTTLLGAVIYSTTLYGAYASFLPTSLVTYFEGIPTIAPAHTAKPETLFPTMLVMGVAARTFIFTPAAATLPSLADAKARAFNPATATLWETIVYNVWGFRARTKTIIKRTAALILASGIHTFVQTAVTLQGVEPIGALAYSSVWAAAALFTGVAFGFVGDV</sequence>
<dbReference type="EMBL" id="PDLM01000008">
    <property type="protein sequence ID" value="RDW71110.1"/>
    <property type="molecule type" value="Genomic_DNA"/>
</dbReference>
<dbReference type="Proteomes" id="UP000256645">
    <property type="component" value="Unassembled WGS sequence"/>
</dbReference>
<dbReference type="AlphaFoldDB" id="A0A3D8RAV0"/>
<comment type="caution">
    <text evidence="2">The sequence shown here is derived from an EMBL/GenBank/DDBJ whole genome shotgun (WGS) entry which is preliminary data.</text>
</comment>
<protein>
    <submittedName>
        <fullName evidence="2">Uncharacterized protein</fullName>
    </submittedName>
</protein>
<keyword evidence="3" id="KW-1185">Reference proteome</keyword>
<evidence type="ECO:0000313" key="3">
    <source>
        <dbReference type="Proteomes" id="UP000256645"/>
    </source>
</evidence>
<keyword evidence="1" id="KW-1133">Transmembrane helix</keyword>
<dbReference type="OrthoDB" id="5394254at2759"/>
<feature type="transmembrane region" description="Helical" evidence="1">
    <location>
        <begin position="211"/>
        <end position="233"/>
    </location>
</feature>
<feature type="transmembrane region" description="Helical" evidence="1">
    <location>
        <begin position="303"/>
        <end position="323"/>
    </location>
</feature>
<evidence type="ECO:0000313" key="2">
    <source>
        <dbReference type="EMBL" id="RDW71110.1"/>
    </source>
</evidence>